<evidence type="ECO:0000313" key="2">
    <source>
        <dbReference type="EMBL" id="MCL1125992.1"/>
    </source>
</evidence>
<gene>
    <name evidence="2" type="ORF">L2764_16315</name>
</gene>
<dbReference type="InterPro" id="IPR038158">
    <property type="entry name" value="H-NOX_domain_sf"/>
</dbReference>
<feature type="domain" description="Heme NO-binding" evidence="1">
    <location>
        <begin position="51"/>
        <end position="96"/>
    </location>
</feature>
<dbReference type="SUPFAM" id="SSF111126">
    <property type="entry name" value="Ligand-binding domain in the NO signalling and Golgi transport"/>
    <property type="match status" value="1"/>
</dbReference>
<comment type="caution">
    <text evidence="2">The sequence shown here is derived from an EMBL/GenBank/DDBJ whole genome shotgun (WGS) entry which is preliminary data.</text>
</comment>
<dbReference type="Proteomes" id="UP001203423">
    <property type="component" value="Unassembled WGS sequence"/>
</dbReference>
<dbReference type="EMBL" id="JAKIKS010000069">
    <property type="protein sequence ID" value="MCL1125992.1"/>
    <property type="molecule type" value="Genomic_DNA"/>
</dbReference>
<name>A0ABT0LE62_9GAMM</name>
<dbReference type="RefSeq" id="WP_248941324.1">
    <property type="nucleotide sequence ID" value="NZ_JAKIKS010000069.1"/>
</dbReference>
<keyword evidence="3" id="KW-1185">Reference proteome</keyword>
<organism evidence="2 3">
    <name type="scientific">Shewanella surugensis</name>
    <dbReference type="NCBI Taxonomy" id="212020"/>
    <lineage>
        <taxon>Bacteria</taxon>
        <taxon>Pseudomonadati</taxon>
        <taxon>Pseudomonadota</taxon>
        <taxon>Gammaproteobacteria</taxon>
        <taxon>Alteromonadales</taxon>
        <taxon>Shewanellaceae</taxon>
        <taxon>Shewanella</taxon>
    </lineage>
</organism>
<protein>
    <submittedName>
        <fullName evidence="2">Heme NO-binding domain-containing protein</fullName>
    </submittedName>
</protein>
<reference evidence="2 3" key="1">
    <citation type="submission" date="2022-01" db="EMBL/GenBank/DDBJ databases">
        <title>Whole genome-based taxonomy of the Shewanellaceae.</title>
        <authorList>
            <person name="Martin-Rodriguez A.J."/>
        </authorList>
    </citation>
    <scope>NUCLEOTIDE SEQUENCE [LARGE SCALE GENOMIC DNA]</scope>
    <source>
        <strain evidence="2 3">DSM 17177</strain>
    </source>
</reference>
<evidence type="ECO:0000259" key="1">
    <source>
        <dbReference type="Pfam" id="PF07700"/>
    </source>
</evidence>
<dbReference type="Pfam" id="PF07700">
    <property type="entry name" value="HNOB"/>
    <property type="match status" value="1"/>
</dbReference>
<dbReference type="InterPro" id="IPR011644">
    <property type="entry name" value="Heme_NO-bd"/>
</dbReference>
<dbReference type="InterPro" id="IPR024096">
    <property type="entry name" value="NO_sig/Golgi_transp_ligand-bd"/>
</dbReference>
<sequence>MKGLTFTEFVEVVEQVFGKKAFKTLIERIENLPISTGDINNSIDFIQYVETLPTVEFISMSSTQFIIDYRSPRCMGHVCLDLIKGCATHFKEYIAVDMVPVDKWGSHMRFTIDKR</sequence>
<dbReference type="Gene3D" id="3.90.1520.10">
    <property type="entry name" value="H-NOX domain"/>
    <property type="match status" value="1"/>
</dbReference>
<accession>A0ABT0LE62</accession>
<evidence type="ECO:0000313" key="3">
    <source>
        <dbReference type="Proteomes" id="UP001203423"/>
    </source>
</evidence>
<proteinExistence type="predicted"/>